<proteinExistence type="predicted"/>
<dbReference type="Proteomes" id="UP000253562">
    <property type="component" value="Unassembled WGS sequence"/>
</dbReference>
<dbReference type="AlphaFoldDB" id="A0A368KRS8"/>
<dbReference type="EMBL" id="QPEX01000029">
    <property type="protein sequence ID" value="RCS46558.1"/>
    <property type="molecule type" value="Genomic_DNA"/>
</dbReference>
<comment type="caution">
    <text evidence="1">The sequence shown here is derived from an EMBL/GenBank/DDBJ whole genome shotgun (WGS) entry which is preliminary data.</text>
</comment>
<evidence type="ECO:0000313" key="1">
    <source>
        <dbReference type="EMBL" id="RCS46558.1"/>
    </source>
</evidence>
<evidence type="ECO:0000313" key="2">
    <source>
        <dbReference type="Proteomes" id="UP000253562"/>
    </source>
</evidence>
<accession>A0A368KRS8</accession>
<name>A0A368KRS8_9BACT</name>
<dbReference type="Gene3D" id="2.180.10.10">
    <property type="entry name" value="RHS repeat-associated core"/>
    <property type="match status" value="1"/>
</dbReference>
<reference evidence="1 2" key="1">
    <citation type="submission" date="2018-07" db="EMBL/GenBank/DDBJ databases">
        <title>Comparative genomes isolates from brazilian mangrove.</title>
        <authorList>
            <person name="De Araujo J.E."/>
            <person name="Taketani R.G."/>
            <person name="Silva M.C.P."/>
            <person name="Lourenco M.V."/>
            <person name="Oliveira V.M."/>
            <person name="Andreote F.D."/>
        </authorList>
    </citation>
    <scope>NUCLEOTIDE SEQUENCE [LARGE SCALE GENOMIC DNA]</scope>
    <source>
        <strain evidence="1 2">HEX PRIS-MGV</strain>
    </source>
</reference>
<protein>
    <submittedName>
        <fullName evidence="1">Uncharacterized protein</fullName>
    </submittedName>
</protein>
<gene>
    <name evidence="1" type="ORF">DTL42_14910</name>
</gene>
<organism evidence="1 2">
    <name type="scientific">Bremerella cremea</name>
    <dbReference type="NCBI Taxonomy" id="1031537"/>
    <lineage>
        <taxon>Bacteria</taxon>
        <taxon>Pseudomonadati</taxon>
        <taxon>Planctomycetota</taxon>
        <taxon>Planctomycetia</taxon>
        <taxon>Pirellulales</taxon>
        <taxon>Pirellulaceae</taxon>
        <taxon>Bremerella</taxon>
    </lineage>
</organism>
<sequence length="91" mass="10277">MAAVNGDIQQRFAYEPYGEDQELDSDFTAYSGVDLKWTVRFTGQELDLGTGLQLCRNRYLQQSLGKWISSPLKNPHLPAILQQDFPIAKDG</sequence>